<evidence type="ECO:0000313" key="2">
    <source>
        <dbReference type="EMBL" id="KAL3403124.1"/>
    </source>
</evidence>
<evidence type="ECO:0000259" key="1">
    <source>
        <dbReference type="PROSITE" id="PS50940"/>
    </source>
</evidence>
<dbReference type="InterPro" id="IPR036508">
    <property type="entry name" value="Chitin-bd_dom_sf"/>
</dbReference>
<dbReference type="SUPFAM" id="SSF57625">
    <property type="entry name" value="Invertebrate chitin-binding proteins"/>
    <property type="match status" value="1"/>
</dbReference>
<dbReference type="InterPro" id="IPR002557">
    <property type="entry name" value="Chitin-bd_dom"/>
</dbReference>
<keyword evidence="3" id="KW-1185">Reference proteome</keyword>
<accession>A0ABD2XDY3</accession>
<feature type="domain" description="Chitin-binding type-2" evidence="1">
    <location>
        <begin position="192"/>
        <end position="250"/>
    </location>
</feature>
<organism evidence="2 3">
    <name type="scientific">Trichogramma kaykai</name>
    <dbReference type="NCBI Taxonomy" id="54128"/>
    <lineage>
        <taxon>Eukaryota</taxon>
        <taxon>Metazoa</taxon>
        <taxon>Ecdysozoa</taxon>
        <taxon>Arthropoda</taxon>
        <taxon>Hexapoda</taxon>
        <taxon>Insecta</taxon>
        <taxon>Pterygota</taxon>
        <taxon>Neoptera</taxon>
        <taxon>Endopterygota</taxon>
        <taxon>Hymenoptera</taxon>
        <taxon>Apocrita</taxon>
        <taxon>Proctotrupomorpha</taxon>
        <taxon>Chalcidoidea</taxon>
        <taxon>Trichogrammatidae</taxon>
        <taxon>Trichogramma</taxon>
    </lineage>
</organism>
<reference evidence="2 3" key="1">
    <citation type="journal article" date="2024" name="bioRxiv">
        <title>A reference genome for Trichogramma kaykai: A tiny desert-dwelling parasitoid wasp with competing sex-ratio distorters.</title>
        <authorList>
            <person name="Culotta J."/>
            <person name="Lindsey A.R."/>
        </authorList>
    </citation>
    <scope>NUCLEOTIDE SEQUENCE [LARGE SCALE GENOMIC DNA]</scope>
    <source>
        <strain evidence="2 3">KSX58</strain>
    </source>
</reference>
<protein>
    <recommendedName>
        <fullName evidence="1">Chitin-binding type-2 domain-containing protein</fullName>
    </recommendedName>
</protein>
<sequence>MIPNCIVLTFNKAQVKTSRNPGSNVNQQQVNSPLHRVYTTPARNVYPVRNIVDTNHVLAIAPDQNVNTQNLDVQLAEAQAPISSTSNSGNSAFSRVNANFRRRISTTVSPREIESLQEFIVPNNNKLISPDQRRQGHKHLDSINVASQSSYRVHESKPLKPAVSDYDYYEDDEVSQYVTSSDGEIAITSQGYIKCLDQGTFAHPNNCRKFISCAKIVNGVTIGTEYSCPSGLSFDPVGGMCNWAAGLGCD</sequence>
<dbReference type="AlphaFoldDB" id="A0ABD2XDY3"/>
<dbReference type="Pfam" id="PF01607">
    <property type="entry name" value="CBM_14"/>
    <property type="match status" value="1"/>
</dbReference>
<comment type="caution">
    <text evidence="2">The sequence shown here is derived from an EMBL/GenBank/DDBJ whole genome shotgun (WGS) entry which is preliminary data.</text>
</comment>
<evidence type="ECO:0000313" key="3">
    <source>
        <dbReference type="Proteomes" id="UP001627154"/>
    </source>
</evidence>
<dbReference type="Proteomes" id="UP001627154">
    <property type="component" value="Unassembled WGS sequence"/>
</dbReference>
<gene>
    <name evidence="2" type="ORF">TKK_004254</name>
</gene>
<dbReference type="Gene3D" id="2.170.140.10">
    <property type="entry name" value="Chitin binding domain"/>
    <property type="match status" value="1"/>
</dbReference>
<dbReference type="EMBL" id="JBJJXI010000032">
    <property type="protein sequence ID" value="KAL3403124.1"/>
    <property type="molecule type" value="Genomic_DNA"/>
</dbReference>
<name>A0ABD2XDY3_9HYME</name>
<dbReference type="PROSITE" id="PS50940">
    <property type="entry name" value="CHIT_BIND_II"/>
    <property type="match status" value="1"/>
</dbReference>
<proteinExistence type="predicted"/>
<dbReference type="SMART" id="SM00494">
    <property type="entry name" value="ChtBD2"/>
    <property type="match status" value="1"/>
</dbReference>